<dbReference type="InterPro" id="IPR020472">
    <property type="entry name" value="WD40_PAC1"/>
</dbReference>
<keyword evidence="5" id="KW-0677">Repeat</keyword>
<dbReference type="InterPro" id="IPR001680">
    <property type="entry name" value="WD40_rpt"/>
</dbReference>
<evidence type="ECO:0000256" key="9">
    <source>
        <dbReference type="ARBA" id="ARBA00023136"/>
    </source>
</evidence>
<dbReference type="Pfam" id="PF04053">
    <property type="entry name" value="B-prop_COPA_B_2nd"/>
    <property type="match status" value="1"/>
</dbReference>
<comment type="function">
    <text evidence="11">The coatomer is a cytosolic protein complex that binds to dilysine motifs and reversibly associates with Golgi non-clathrin-coated vesicles, which further mediate biosynthetic protein transport from the ER, via the Golgi up to the trans Golgi network. Coatomer complex is required for budding from Golgi membranes, and is essential for the retrograde Golgi-to-ER transport of dilysine-tagged proteins.</text>
</comment>
<evidence type="ECO:0000256" key="1">
    <source>
        <dbReference type="ARBA" id="ARBA00004156"/>
    </source>
</evidence>
<evidence type="ECO:0000256" key="6">
    <source>
        <dbReference type="ARBA" id="ARBA00022892"/>
    </source>
</evidence>
<name>A0A2P5X0I4_GOSBA</name>
<evidence type="ECO:0000256" key="3">
    <source>
        <dbReference type="ARBA" id="ARBA00011775"/>
    </source>
</evidence>
<dbReference type="GO" id="GO:0006891">
    <property type="term" value="P:intra-Golgi vesicle-mediated transport"/>
    <property type="evidence" value="ECO:0007669"/>
    <property type="project" value="TreeGrafter"/>
</dbReference>
<keyword evidence="6" id="KW-0931">ER-Golgi transport</keyword>
<organism evidence="16 17">
    <name type="scientific">Gossypium barbadense</name>
    <name type="common">Sea Island cotton</name>
    <name type="synonym">Hibiscus barbadensis</name>
    <dbReference type="NCBI Taxonomy" id="3634"/>
    <lineage>
        <taxon>Eukaryota</taxon>
        <taxon>Viridiplantae</taxon>
        <taxon>Streptophyta</taxon>
        <taxon>Embryophyta</taxon>
        <taxon>Tracheophyta</taxon>
        <taxon>Spermatophyta</taxon>
        <taxon>Magnoliopsida</taxon>
        <taxon>eudicotyledons</taxon>
        <taxon>Gunneridae</taxon>
        <taxon>Pentapetalae</taxon>
        <taxon>rosids</taxon>
        <taxon>malvids</taxon>
        <taxon>Malvales</taxon>
        <taxon>Malvaceae</taxon>
        <taxon>Malvoideae</taxon>
        <taxon>Gossypium</taxon>
    </lineage>
</organism>
<dbReference type="OrthoDB" id="10255522at2759"/>
<evidence type="ECO:0000256" key="11">
    <source>
        <dbReference type="ARBA" id="ARBA00025536"/>
    </source>
</evidence>
<feature type="repeat" description="WD" evidence="12">
    <location>
        <begin position="882"/>
        <end position="924"/>
    </location>
</feature>
<dbReference type="Pfam" id="PF00400">
    <property type="entry name" value="WD40"/>
    <property type="match status" value="5"/>
</dbReference>
<keyword evidence="7" id="KW-0813">Transport</keyword>
<keyword evidence="4 12" id="KW-0853">WD repeat</keyword>
<dbReference type="SUPFAM" id="SSF57997">
    <property type="entry name" value="Tropomyosin"/>
    <property type="match status" value="1"/>
</dbReference>
<evidence type="ECO:0000256" key="12">
    <source>
        <dbReference type="PROSITE-ProRule" id="PRU00221"/>
    </source>
</evidence>
<dbReference type="GO" id="GO:0006888">
    <property type="term" value="P:endoplasmic reticulum to Golgi vesicle-mediated transport"/>
    <property type="evidence" value="ECO:0007669"/>
    <property type="project" value="TreeGrafter"/>
</dbReference>
<dbReference type="PANTHER" id="PTHR19876:SF68">
    <property type="entry name" value="COATOMER SUBUNIT BETA'-2"/>
    <property type="match status" value="1"/>
</dbReference>
<keyword evidence="9" id="KW-0472">Membrane</keyword>
<comment type="subcellular location">
    <subcellularLocation>
        <location evidence="1">Cytoplasmic vesicle membrane</location>
    </subcellularLocation>
    <subcellularLocation>
        <location evidence="2">Golgi apparatus membrane</location>
        <topology evidence="2">Peripheral membrane protein</topology>
        <orientation evidence="2">Cytoplasmic side</orientation>
    </subcellularLocation>
</comment>
<feature type="repeat" description="WD" evidence="12">
    <location>
        <begin position="839"/>
        <end position="871"/>
    </location>
</feature>
<dbReference type="SMART" id="SM00320">
    <property type="entry name" value="WD40"/>
    <property type="match status" value="6"/>
</dbReference>
<keyword evidence="7" id="KW-0653">Protein transport</keyword>
<dbReference type="PRINTS" id="PR00320">
    <property type="entry name" value="GPROTEINBRPT"/>
</dbReference>
<dbReference type="GO" id="GO:0000139">
    <property type="term" value="C:Golgi membrane"/>
    <property type="evidence" value="ECO:0007669"/>
    <property type="project" value="UniProtKB-SubCell"/>
</dbReference>
<evidence type="ECO:0000256" key="5">
    <source>
        <dbReference type="ARBA" id="ARBA00022737"/>
    </source>
</evidence>
<gene>
    <name evidence="16" type="ORF">GOBAR_AA23801</name>
</gene>
<dbReference type="InterPro" id="IPR036322">
    <property type="entry name" value="WD40_repeat_dom_sf"/>
</dbReference>
<accession>A0A2P5X0I4</accession>
<keyword evidence="10" id="KW-0968">Cytoplasmic vesicle</keyword>
<dbReference type="InterPro" id="IPR015943">
    <property type="entry name" value="WD40/YVTN_repeat-like_dom_sf"/>
</dbReference>
<feature type="region of interest" description="Disordered" evidence="14">
    <location>
        <begin position="91"/>
        <end position="129"/>
    </location>
</feature>
<feature type="coiled-coil region" evidence="13">
    <location>
        <begin position="418"/>
        <end position="487"/>
    </location>
</feature>
<dbReference type="PANTHER" id="PTHR19876">
    <property type="entry name" value="COATOMER"/>
    <property type="match status" value="1"/>
</dbReference>
<comment type="subunit">
    <text evidence="3">Oligomeric complex that consists of at least the alpha, beta, beta', gamma, delta, epsilon and zeta subunits.</text>
</comment>
<dbReference type="PROSITE" id="PS50082">
    <property type="entry name" value="WD_REPEATS_2"/>
    <property type="match status" value="4"/>
</dbReference>
<evidence type="ECO:0000259" key="15">
    <source>
        <dbReference type="Pfam" id="PF04053"/>
    </source>
</evidence>
<dbReference type="EMBL" id="KZ665970">
    <property type="protein sequence ID" value="PPR96860.1"/>
    <property type="molecule type" value="Genomic_DNA"/>
</dbReference>
<evidence type="ECO:0000256" key="10">
    <source>
        <dbReference type="ARBA" id="ARBA00023329"/>
    </source>
</evidence>
<evidence type="ECO:0000256" key="4">
    <source>
        <dbReference type="ARBA" id="ARBA00022574"/>
    </source>
</evidence>
<dbReference type="CDD" id="cd00200">
    <property type="entry name" value="WD40"/>
    <property type="match status" value="1"/>
</dbReference>
<dbReference type="GO" id="GO:0030126">
    <property type="term" value="C:COPI vesicle coat"/>
    <property type="evidence" value="ECO:0007669"/>
    <property type="project" value="TreeGrafter"/>
</dbReference>
<dbReference type="PROSITE" id="PS50294">
    <property type="entry name" value="WD_REPEATS_REGION"/>
    <property type="match status" value="4"/>
</dbReference>
<feature type="domain" description="COPA/B second beta-propeller" evidence="15">
    <location>
        <begin position="1063"/>
        <end position="1298"/>
    </location>
</feature>
<dbReference type="GO" id="GO:0006890">
    <property type="term" value="P:retrograde vesicle-mediated transport, Golgi to endoplasmic reticulum"/>
    <property type="evidence" value="ECO:0007669"/>
    <property type="project" value="TreeGrafter"/>
</dbReference>
<feature type="repeat" description="WD" evidence="12">
    <location>
        <begin position="969"/>
        <end position="1010"/>
    </location>
</feature>
<evidence type="ECO:0000256" key="8">
    <source>
        <dbReference type="ARBA" id="ARBA00023034"/>
    </source>
</evidence>
<evidence type="ECO:0000313" key="17">
    <source>
        <dbReference type="Proteomes" id="UP000239757"/>
    </source>
</evidence>
<dbReference type="InterPro" id="IPR006692">
    <property type="entry name" value="Beta-prop_COPA/B_2nd"/>
</dbReference>
<keyword evidence="13" id="KW-0175">Coiled coil</keyword>
<protein>
    <recommendedName>
        <fullName evidence="15">COPA/B second beta-propeller domain-containing protein</fullName>
    </recommendedName>
</protein>
<keyword evidence="8" id="KW-0333">Golgi apparatus</keyword>
<evidence type="ECO:0000256" key="2">
    <source>
        <dbReference type="ARBA" id="ARBA00004255"/>
    </source>
</evidence>
<proteinExistence type="predicted"/>
<dbReference type="FunFam" id="2.130.10.10:FF:000008">
    <property type="entry name" value="Coatomer subunit beta"/>
    <property type="match status" value="1"/>
</dbReference>
<feature type="compositionally biased region" description="Basic and acidic residues" evidence="14">
    <location>
        <begin position="102"/>
        <end position="112"/>
    </location>
</feature>
<feature type="coiled-coil region" evidence="13">
    <location>
        <begin position="211"/>
        <end position="378"/>
    </location>
</feature>
<feature type="coiled-coil region" evidence="13">
    <location>
        <begin position="513"/>
        <end position="722"/>
    </location>
</feature>
<reference evidence="16 17" key="1">
    <citation type="submission" date="2015-01" db="EMBL/GenBank/DDBJ databases">
        <title>Genome of allotetraploid Gossypium barbadense reveals genomic plasticity and fiber elongation in cotton evolution.</title>
        <authorList>
            <person name="Chen X."/>
            <person name="Liu X."/>
            <person name="Zhao B."/>
            <person name="Zheng H."/>
            <person name="Hu Y."/>
            <person name="Lu G."/>
            <person name="Yang C."/>
            <person name="Chen J."/>
            <person name="Shan C."/>
            <person name="Zhang L."/>
            <person name="Zhou Y."/>
            <person name="Wang L."/>
            <person name="Guo W."/>
            <person name="Bai Y."/>
            <person name="Ruan J."/>
            <person name="Shangguan X."/>
            <person name="Mao Y."/>
            <person name="Jiang J."/>
            <person name="Zhu Y."/>
            <person name="Lei J."/>
            <person name="Kang H."/>
            <person name="Chen S."/>
            <person name="He X."/>
            <person name="Wang R."/>
            <person name="Wang Y."/>
            <person name="Chen J."/>
            <person name="Wang L."/>
            <person name="Yu S."/>
            <person name="Wang B."/>
            <person name="Wei J."/>
            <person name="Song S."/>
            <person name="Lu X."/>
            <person name="Gao Z."/>
            <person name="Gu W."/>
            <person name="Deng X."/>
            <person name="Ma D."/>
            <person name="Wang S."/>
            <person name="Liang W."/>
            <person name="Fang L."/>
            <person name="Cai C."/>
            <person name="Zhu X."/>
            <person name="Zhou B."/>
            <person name="Zhang Y."/>
            <person name="Chen Z."/>
            <person name="Xu S."/>
            <person name="Zhu R."/>
            <person name="Wang S."/>
            <person name="Zhang T."/>
            <person name="Zhao G."/>
        </authorList>
    </citation>
    <scope>NUCLEOTIDE SEQUENCE [LARGE SCALE GENOMIC DNA]</scope>
    <source>
        <strain evidence="17">cv. Xinhai21</strain>
        <tissue evidence="16">Leaf</tissue>
    </source>
</reference>
<evidence type="ECO:0000256" key="13">
    <source>
        <dbReference type="SAM" id="Coils"/>
    </source>
</evidence>
<feature type="repeat" description="WD" evidence="12">
    <location>
        <begin position="925"/>
        <end position="968"/>
    </location>
</feature>
<dbReference type="GO" id="GO:0006886">
    <property type="term" value="P:intracellular protein transport"/>
    <property type="evidence" value="ECO:0007669"/>
    <property type="project" value="InterPro"/>
</dbReference>
<dbReference type="Gene3D" id="2.130.10.10">
    <property type="entry name" value="YVTN repeat-like/Quinoprotein amine dehydrogenase"/>
    <property type="match status" value="1"/>
</dbReference>
<evidence type="ECO:0000313" key="16">
    <source>
        <dbReference type="EMBL" id="PPR96860.1"/>
    </source>
</evidence>
<evidence type="ECO:0000256" key="14">
    <source>
        <dbReference type="SAM" id="MobiDB-lite"/>
    </source>
</evidence>
<sequence>MGFMIGSSCYLQAPVSNSQVRFPSSLSVSFNIRNGETKRKRWKTRNFRPPMACLTHEDPNDDVSGKRRAVLLVGISILPLLQLRSQALEGSTLRRERPRKSKSLEEGTRELPTEVATEESDVNKPEESQIAVLELNKPEESRKLEESWGDSRSNPFLSLLNGLGVFGASVLGALDALVQKEKNTNNEILESIKIELQEKEVAIIMMEKDFESKLLIEREERTKQLKEAKEEKLALMDQLNSANSTITGLGRELNNEKRLIEKLKVQIDSLQNNLSEVGEEKRSLKQELKEKLNSVDVLREKVNLLGSELNDKEVSIQKLSTLLAGKESEFKNLITTYKQTEEELGKAHLEIRSLKEELQRNRSELESESSLVDELNARVSSLVVERDNSMREFVSLQEEYNDLKLSSENKAVADAKLLGERENEIRLLKEKLELALNDVSENKTIAADLNKEKESLERALEMELHGVKNLKEELLLVEETLSKSRSEVSYLSEQLKQSRIHCKELESDVSRVTTKFYETKERLQANLDEAKQNSVVLASELTTTKELLKKTLEERQTFSRELTSMTENRNTLQRELIDAYKRVEAISSDLKEEKKHVSSLNQERQALENQIVKDKEARKSLETNLEEATNSLDEVNQKILKLSRDLEIANAKISSLEDEKMVLYKTLTEQKNASKEARENMEDAHSIVMTLNRERESLEKRVKKLKEELASAKGEILRLRSRINSSKAPVIDQPQQKDETETKVTPLRLEIKRKLAQRSERVKSVDLHPTEPWILASLYSGTVCIWNYQSQTMAKSFEVTELPVRSAKFVARKQWVVAAADDMFIRVYNYNTMDKVKVFEAHTDYIRCVAVHPTLPYVLSSSDDMLIKLWDWEKGWVCTQIFEGHSHYVMQVTFNPKDTNTFASASLDRTIKIWNLGSPDPNFTLDAHQKGVNCVDYFTGGDKPYLITGSDDHTAKVWDYQTKSCVQTLEGHTHNVSAVCFHPELPIIITGSEDGTVRIWHATTYRLENTLNYGLERVWAIGYMKGSRRIVIGYDEGTIMVKIGREVPVASMDNSGKIIWAKHNEIQTVNIKSVGADFEVSDGERLPLAVKELGTCDLYPQSLKHNPNGRFVVVCGDGEYIIYTALAWRNRSFGSALEFVWSSEGEYAVRESSSKIKIFSKNFQEKRSVRPTFSAERIFGGTLLAMCSNDFICFYDWAECRLIRRIDVTVKNLYWADSGDLVAIASDTSFYILKYNRDVVQSYLDSGRPVDEQGVEDAFELLHENNERVRTGIWVGDCFIYNNSSWRLNYCVGGEVLMVSF</sequence>
<dbReference type="SUPFAM" id="SSF50978">
    <property type="entry name" value="WD40 repeat-like"/>
    <property type="match status" value="2"/>
</dbReference>
<evidence type="ECO:0000256" key="7">
    <source>
        <dbReference type="ARBA" id="ARBA00022927"/>
    </source>
</evidence>
<dbReference type="GO" id="GO:0005198">
    <property type="term" value="F:structural molecule activity"/>
    <property type="evidence" value="ECO:0007669"/>
    <property type="project" value="InterPro"/>
</dbReference>
<dbReference type="Proteomes" id="UP000239757">
    <property type="component" value="Unassembled WGS sequence"/>
</dbReference>
<dbReference type="InterPro" id="IPR050844">
    <property type="entry name" value="Coatomer_complex_subunit"/>
</dbReference>